<dbReference type="AlphaFoldDB" id="A0AAD1YH24"/>
<dbReference type="Proteomes" id="UP001189143">
    <property type="component" value="Unassembled WGS sequence"/>
</dbReference>
<organism evidence="1 2">
    <name type="scientific">Clostridium neonatale</name>
    <dbReference type="NCBI Taxonomy" id="137838"/>
    <lineage>
        <taxon>Bacteria</taxon>
        <taxon>Bacillati</taxon>
        <taxon>Bacillota</taxon>
        <taxon>Clostridia</taxon>
        <taxon>Eubacteriales</taxon>
        <taxon>Clostridiaceae</taxon>
        <taxon>Clostridium</taxon>
    </lineage>
</organism>
<dbReference type="EMBL" id="CAMTCP010000123">
    <property type="protein sequence ID" value="CAI3570230.1"/>
    <property type="molecule type" value="Genomic_DNA"/>
</dbReference>
<evidence type="ECO:0000313" key="2">
    <source>
        <dbReference type="Proteomes" id="UP001189143"/>
    </source>
</evidence>
<name>A0AAD1YH24_9CLOT</name>
<comment type="caution">
    <text evidence="1">The sequence shown here is derived from an EMBL/GenBank/DDBJ whole genome shotgun (WGS) entry which is preliminary data.</text>
</comment>
<accession>A0AAD1YH24</accession>
<dbReference type="RefSeq" id="WP_200848538.1">
    <property type="nucleotide sequence ID" value="NZ_CAKJVF010000008.1"/>
</dbReference>
<evidence type="ECO:0000313" key="1">
    <source>
        <dbReference type="EMBL" id="CAI3570230.1"/>
    </source>
</evidence>
<gene>
    <name evidence="1" type="ORF">CNEO2_2100002</name>
</gene>
<dbReference type="GeneID" id="68879551"/>
<proteinExistence type="predicted"/>
<sequence>MDDRLNEINFVVSMIQKLCVEAQIALIAREKKGQLMVLVHDAITGQEYGIMKKGKED</sequence>
<protein>
    <submittedName>
        <fullName evidence="1">Uncharacterized protein</fullName>
    </submittedName>
</protein>
<reference evidence="1" key="1">
    <citation type="submission" date="2022-10" db="EMBL/GenBank/DDBJ databases">
        <authorList>
            <person name="Aires J."/>
            <person name="Mesa V."/>
        </authorList>
    </citation>
    <scope>NUCLEOTIDE SEQUENCE</scope>
    <source>
        <strain evidence="1">Clostridium neonatale JD116</strain>
    </source>
</reference>